<gene>
    <name evidence="1" type="ORF">PENVUL_c006G09923</name>
</gene>
<protein>
    <submittedName>
        <fullName evidence="1">Uncharacterized protein</fullName>
    </submittedName>
</protein>
<dbReference type="EMBL" id="MDYP01000006">
    <property type="protein sequence ID" value="OQE09376.1"/>
    <property type="molecule type" value="Genomic_DNA"/>
</dbReference>
<evidence type="ECO:0000313" key="1">
    <source>
        <dbReference type="EMBL" id="OQE09376.1"/>
    </source>
</evidence>
<dbReference type="AlphaFoldDB" id="A0A1V6S671"/>
<evidence type="ECO:0000313" key="2">
    <source>
        <dbReference type="Proteomes" id="UP000191518"/>
    </source>
</evidence>
<sequence length="530" mass="59383">MATTIDWTQFEAFGGTLKRETIVDEQYGPVSDSNGGISALKKPDLKSIRRSIGKFKKWIDLLRDSAPEALEHIFGPFKDSAKEVLQTFFPGDGTVLRVRDKEIAGQERDADPLNVKFGASSPVQELELVDAPSALAYLFSVAIPPPNPTWNDYYLPMLILLSKCLYLGFIDSSEDAGSKPLKYKERLTGVPMMACIMYTERGDRDYNRYMFGSTFAVRAKSVGPGRSLTDKQQVLLDSWRRRLMNRTLKSPDPFSPFTRLAPLFLNQLCGDLYIRLVGNKTFNQSATIAFETIKVLQMALTPGPAEEIERRSLYAIVEFKEKIEVSLVAAIQGRFNSTYYEKEYRSQLRFLLNDFLELTIIPKLFPKRASANDGFDLANQKPEPATDKYLVAKKIAMESFWSTAVGAITKEIDHLLWDVELDILTPNCSVWGRCAETYCFSCILGKWWPGKDEQAPMSGVKGVAMEVRSIGPEHLNPFTTATVGTTKGQGGGVYRHPCENCDAAMSIYGIPLDQYRALLGTIPDQTWVAK</sequence>
<accession>A0A1V6S671</accession>
<comment type="caution">
    <text evidence="1">The sequence shown here is derived from an EMBL/GenBank/DDBJ whole genome shotgun (WGS) entry which is preliminary data.</text>
</comment>
<organism evidence="1 2">
    <name type="scientific">Penicillium vulpinum</name>
    <dbReference type="NCBI Taxonomy" id="29845"/>
    <lineage>
        <taxon>Eukaryota</taxon>
        <taxon>Fungi</taxon>
        <taxon>Dikarya</taxon>
        <taxon>Ascomycota</taxon>
        <taxon>Pezizomycotina</taxon>
        <taxon>Eurotiomycetes</taxon>
        <taxon>Eurotiomycetidae</taxon>
        <taxon>Eurotiales</taxon>
        <taxon>Aspergillaceae</taxon>
        <taxon>Penicillium</taxon>
    </lineage>
</organism>
<proteinExistence type="predicted"/>
<reference evidence="2" key="1">
    <citation type="journal article" date="2017" name="Nat. Microbiol.">
        <title>Global analysis of biosynthetic gene clusters reveals vast potential of secondary metabolite production in Penicillium species.</title>
        <authorList>
            <person name="Nielsen J.C."/>
            <person name="Grijseels S."/>
            <person name="Prigent S."/>
            <person name="Ji B."/>
            <person name="Dainat J."/>
            <person name="Nielsen K.F."/>
            <person name="Frisvad J.C."/>
            <person name="Workman M."/>
            <person name="Nielsen J."/>
        </authorList>
    </citation>
    <scope>NUCLEOTIDE SEQUENCE [LARGE SCALE GENOMIC DNA]</scope>
    <source>
        <strain evidence="2">IBT 29486</strain>
    </source>
</reference>
<name>A0A1V6S671_9EURO</name>
<dbReference type="Proteomes" id="UP000191518">
    <property type="component" value="Unassembled WGS sequence"/>
</dbReference>
<keyword evidence="2" id="KW-1185">Reference proteome</keyword>